<dbReference type="InterPro" id="IPR029060">
    <property type="entry name" value="PIN-like_dom_sf"/>
</dbReference>
<feature type="binding site" evidence="6">
    <location>
        <position position="9"/>
    </location>
    <ligand>
        <name>Mg(2+)</name>
        <dbReference type="ChEBI" id="CHEBI:18420"/>
    </ligand>
</feature>
<comment type="function">
    <text evidence="6">Toxic component of a toxin-antitoxin (TA) system. An RNase.</text>
</comment>
<keyword evidence="9" id="KW-1185">Reference proteome</keyword>
<dbReference type="InterPro" id="IPR022907">
    <property type="entry name" value="VapC_family"/>
</dbReference>
<dbReference type="EC" id="3.1.-.-" evidence="6"/>
<dbReference type="HAMAP" id="MF_00265">
    <property type="entry name" value="VapC_Nob1"/>
    <property type="match status" value="1"/>
</dbReference>
<accession>A0A839N403</accession>
<dbReference type="Pfam" id="PF01850">
    <property type="entry name" value="PIN"/>
    <property type="match status" value="1"/>
</dbReference>
<protein>
    <recommendedName>
        <fullName evidence="6">Ribonuclease VapC</fullName>
        <shortName evidence="6">RNase VapC</shortName>
        <ecNumber evidence="6">3.1.-.-</ecNumber>
    </recommendedName>
    <alternativeName>
        <fullName evidence="6">Toxin VapC</fullName>
    </alternativeName>
</protein>
<keyword evidence="2 6" id="KW-0540">Nuclease</keyword>
<comment type="cofactor">
    <cofactor evidence="6">
        <name>Mg(2+)</name>
        <dbReference type="ChEBI" id="CHEBI:18420"/>
    </cofactor>
</comment>
<dbReference type="GO" id="GO:0004540">
    <property type="term" value="F:RNA nuclease activity"/>
    <property type="evidence" value="ECO:0007669"/>
    <property type="project" value="InterPro"/>
</dbReference>
<organism evidence="8 9">
    <name type="scientific">Flexivirga oryzae</name>
    <dbReference type="NCBI Taxonomy" id="1794944"/>
    <lineage>
        <taxon>Bacteria</taxon>
        <taxon>Bacillati</taxon>
        <taxon>Actinomycetota</taxon>
        <taxon>Actinomycetes</taxon>
        <taxon>Micrococcales</taxon>
        <taxon>Dermacoccaceae</taxon>
        <taxon>Flexivirga</taxon>
    </lineage>
</organism>
<keyword evidence="3 6" id="KW-0479">Metal-binding</keyword>
<feature type="domain" description="PIN" evidence="7">
    <location>
        <begin position="8"/>
        <end position="125"/>
    </location>
</feature>
<dbReference type="GO" id="GO:0090729">
    <property type="term" value="F:toxin activity"/>
    <property type="evidence" value="ECO:0007669"/>
    <property type="project" value="UniProtKB-KW"/>
</dbReference>
<dbReference type="Proteomes" id="UP000559182">
    <property type="component" value="Unassembled WGS sequence"/>
</dbReference>
<keyword evidence="1 6" id="KW-1277">Toxin-antitoxin system</keyword>
<evidence type="ECO:0000256" key="2">
    <source>
        <dbReference type="ARBA" id="ARBA00022722"/>
    </source>
</evidence>
<dbReference type="AlphaFoldDB" id="A0A839N403"/>
<keyword evidence="6" id="KW-0800">Toxin</keyword>
<evidence type="ECO:0000256" key="3">
    <source>
        <dbReference type="ARBA" id="ARBA00022723"/>
    </source>
</evidence>
<dbReference type="SUPFAM" id="SSF88723">
    <property type="entry name" value="PIN domain-like"/>
    <property type="match status" value="1"/>
</dbReference>
<sequence length="139" mass="14908">MTVPAIAFDADVLIYAAQRRHALGARVAALFTRAAEDEMVGTGSVLLLTEVLAKPMRDDPASDETLALMSLLSRLQLLPLDDQTARLALHFAIAYGLRAADATHLATAVAAGADRFLTNNQKDFPKTIGEVDITYPSDL</sequence>
<gene>
    <name evidence="6" type="primary">vapC</name>
    <name evidence="8" type="ORF">FHU39_002474</name>
</gene>
<evidence type="ECO:0000256" key="1">
    <source>
        <dbReference type="ARBA" id="ARBA00022649"/>
    </source>
</evidence>
<evidence type="ECO:0000313" key="9">
    <source>
        <dbReference type="Proteomes" id="UP000559182"/>
    </source>
</evidence>
<feature type="binding site" evidence="6">
    <location>
        <position position="101"/>
    </location>
    <ligand>
        <name>Mg(2+)</name>
        <dbReference type="ChEBI" id="CHEBI:18420"/>
    </ligand>
</feature>
<dbReference type="InterPro" id="IPR002716">
    <property type="entry name" value="PIN_dom"/>
</dbReference>
<keyword evidence="5 6" id="KW-0460">Magnesium</keyword>
<name>A0A839N403_9MICO</name>
<comment type="similarity">
    <text evidence="6">Belongs to the PINc/VapC protein family.</text>
</comment>
<reference evidence="8 9" key="1">
    <citation type="submission" date="2020-08" db="EMBL/GenBank/DDBJ databases">
        <title>Sequencing the genomes of 1000 actinobacteria strains.</title>
        <authorList>
            <person name="Klenk H.-P."/>
        </authorList>
    </citation>
    <scope>NUCLEOTIDE SEQUENCE [LARGE SCALE GENOMIC DNA]</scope>
    <source>
        <strain evidence="8 9">DSM 105369</strain>
    </source>
</reference>
<dbReference type="EMBL" id="JACHVQ010000001">
    <property type="protein sequence ID" value="MBB2892490.1"/>
    <property type="molecule type" value="Genomic_DNA"/>
</dbReference>
<evidence type="ECO:0000256" key="4">
    <source>
        <dbReference type="ARBA" id="ARBA00022801"/>
    </source>
</evidence>
<evidence type="ECO:0000259" key="7">
    <source>
        <dbReference type="Pfam" id="PF01850"/>
    </source>
</evidence>
<dbReference type="Gene3D" id="3.40.50.1010">
    <property type="entry name" value="5'-nuclease"/>
    <property type="match status" value="1"/>
</dbReference>
<evidence type="ECO:0000256" key="6">
    <source>
        <dbReference type="HAMAP-Rule" id="MF_00265"/>
    </source>
</evidence>
<dbReference type="RefSeq" id="WP_183320645.1">
    <property type="nucleotide sequence ID" value="NZ_JACHVQ010000001.1"/>
</dbReference>
<comment type="caution">
    <text evidence="8">The sequence shown here is derived from an EMBL/GenBank/DDBJ whole genome shotgun (WGS) entry which is preliminary data.</text>
</comment>
<keyword evidence="4 6" id="KW-0378">Hydrolase</keyword>
<evidence type="ECO:0000256" key="5">
    <source>
        <dbReference type="ARBA" id="ARBA00022842"/>
    </source>
</evidence>
<evidence type="ECO:0000313" key="8">
    <source>
        <dbReference type="EMBL" id="MBB2892490.1"/>
    </source>
</evidence>
<dbReference type="GO" id="GO:0000287">
    <property type="term" value="F:magnesium ion binding"/>
    <property type="evidence" value="ECO:0007669"/>
    <property type="project" value="UniProtKB-UniRule"/>
</dbReference>
<proteinExistence type="inferred from homology"/>
<dbReference type="GO" id="GO:0016787">
    <property type="term" value="F:hydrolase activity"/>
    <property type="evidence" value="ECO:0007669"/>
    <property type="project" value="UniProtKB-KW"/>
</dbReference>